<dbReference type="SUPFAM" id="SSF46689">
    <property type="entry name" value="Homeodomain-like"/>
    <property type="match status" value="2"/>
</dbReference>
<keyword evidence="3" id="KW-0804">Transcription</keyword>
<protein>
    <recommendedName>
        <fullName evidence="5">HTH araC/xylS-type domain-containing protein</fullName>
    </recommendedName>
</protein>
<dbReference type="AlphaFoldDB" id="A0A917H306"/>
<dbReference type="SMART" id="SM00342">
    <property type="entry name" value="HTH_ARAC"/>
    <property type="match status" value="1"/>
</dbReference>
<dbReference type="InterPro" id="IPR018062">
    <property type="entry name" value="HTH_AraC-typ_CS"/>
</dbReference>
<dbReference type="Gene3D" id="3.30.450.20">
    <property type="entry name" value="PAS domain"/>
    <property type="match status" value="1"/>
</dbReference>
<feature type="domain" description="HTH araC/xylS-type" evidence="5">
    <location>
        <begin position="664"/>
        <end position="763"/>
    </location>
</feature>
<keyword evidence="2" id="KW-0238">DNA-binding</keyword>
<evidence type="ECO:0000256" key="2">
    <source>
        <dbReference type="ARBA" id="ARBA00023125"/>
    </source>
</evidence>
<keyword evidence="7" id="KW-1185">Reference proteome</keyword>
<keyword evidence="4" id="KW-0472">Membrane</keyword>
<accession>A0A917H306</accession>
<feature type="transmembrane region" description="Helical" evidence="4">
    <location>
        <begin position="301"/>
        <end position="319"/>
    </location>
</feature>
<keyword evidence="4" id="KW-0812">Transmembrane</keyword>
<dbReference type="RefSeq" id="WP_188888843.1">
    <property type="nucleotide sequence ID" value="NZ_BMHY01000003.1"/>
</dbReference>
<evidence type="ECO:0000256" key="3">
    <source>
        <dbReference type="ARBA" id="ARBA00023163"/>
    </source>
</evidence>
<dbReference type="InterPro" id="IPR018060">
    <property type="entry name" value="HTH_AraC"/>
</dbReference>
<comment type="caution">
    <text evidence="6">The sequence shown here is derived from an EMBL/GenBank/DDBJ whole genome shotgun (WGS) entry which is preliminary data.</text>
</comment>
<evidence type="ECO:0000313" key="6">
    <source>
        <dbReference type="EMBL" id="GGG65829.1"/>
    </source>
</evidence>
<dbReference type="InterPro" id="IPR020449">
    <property type="entry name" value="Tscrpt_reg_AraC-type_HTH"/>
</dbReference>
<dbReference type="PROSITE" id="PS00041">
    <property type="entry name" value="HTH_ARAC_FAMILY_1"/>
    <property type="match status" value="1"/>
</dbReference>
<keyword evidence="4" id="KW-1133">Transmembrane helix</keyword>
<dbReference type="Proteomes" id="UP000600247">
    <property type="component" value="Unassembled WGS sequence"/>
</dbReference>
<feature type="transmembrane region" description="Helical" evidence="4">
    <location>
        <begin position="12"/>
        <end position="39"/>
    </location>
</feature>
<sequence>MFQWLRLKNNSLFVRTLLSFTILVMIVIVTITLIFSNLYSTTLYNQISREQVKGLEMLSENIDNLFKEMDQIYLNLEINIDIELFLSSRSHDALGTNKARLQISNIRQINPYIQSIFVYNSVLDEFIVEGEPGFDVDSYLKRDASFQKSVNDSRTIYLTRLKESEVTPSFLTDKKAKYIISMEYTNRSVNGEQQTVIINLNDDLLVRDYLSKTGDLLMLVDVDGNTIAHSNIDEIGQNIKDTPSFQAARNSIAESGDVINKQGNDRTLTTFVINRTTGWYVLGSTPYQSLIQPIQDKRNELLGVCLSILLLCLALIFLISKKLYNPVQRLTELFKGSQFNVGSTASSDISLISQVYTETLQHMQSLENKNRDSQQLMKNNFLRRKLTTDESEGVTSQSTDDFKLRIDFDRLLLCSIKIDGYSQLDGQSAMVLESVLLQSVTELLNDEFRYEALQMPKGEIVLLINESESVEDGFPHLLAKLASVKDSIAVTLDITVTIGISSPIDAWGDCPNAYLQAQEMTKQRFVLGLNRIIYPQYVEEMLAHSFDLPTEIEQSLTAAIKRNDRERFVEGLENMAALLRGYVHADAMQALFHVLLVCITQMNQMLNDENKKLGMRFGELNLIFTEMETLGQAKHWLLTQFDEYRKSLENIQHLKENKFYRKIEETIQYIQNNYSDSNLSVEMLAEVAGYTPNYFSKLFKEMTGINSGEYIRKVRIGKAKELLKNDEHKVSDVAEICGYVNSSHFYSAFKKVVGMTPSAYREFALAEKE</sequence>
<dbReference type="PROSITE" id="PS01124">
    <property type="entry name" value="HTH_ARAC_FAMILY_2"/>
    <property type="match status" value="1"/>
</dbReference>
<dbReference type="PANTHER" id="PTHR43280:SF10">
    <property type="entry name" value="REGULATORY PROTEIN POCR"/>
    <property type="match status" value="1"/>
</dbReference>
<proteinExistence type="predicted"/>
<dbReference type="Gene3D" id="1.10.10.60">
    <property type="entry name" value="Homeodomain-like"/>
    <property type="match status" value="2"/>
</dbReference>
<dbReference type="GO" id="GO:0003700">
    <property type="term" value="F:DNA-binding transcription factor activity"/>
    <property type="evidence" value="ECO:0007669"/>
    <property type="project" value="InterPro"/>
</dbReference>
<organism evidence="6 7">
    <name type="scientific">Paenibacillus radicis</name>
    <name type="common">ex Gao et al. 2016</name>
    <dbReference type="NCBI Taxonomy" id="1737354"/>
    <lineage>
        <taxon>Bacteria</taxon>
        <taxon>Bacillati</taxon>
        <taxon>Bacillota</taxon>
        <taxon>Bacilli</taxon>
        <taxon>Bacillales</taxon>
        <taxon>Paenibacillaceae</taxon>
        <taxon>Paenibacillus</taxon>
    </lineage>
</organism>
<keyword evidence="1" id="KW-0805">Transcription regulation</keyword>
<gene>
    <name evidence="6" type="ORF">GCM10010918_20240</name>
</gene>
<reference evidence="6 7" key="1">
    <citation type="journal article" date="2014" name="Int. J. Syst. Evol. Microbiol.">
        <title>Complete genome sequence of Corynebacterium casei LMG S-19264T (=DSM 44701T), isolated from a smear-ripened cheese.</title>
        <authorList>
            <consortium name="US DOE Joint Genome Institute (JGI-PGF)"/>
            <person name="Walter F."/>
            <person name="Albersmeier A."/>
            <person name="Kalinowski J."/>
            <person name="Ruckert C."/>
        </authorList>
    </citation>
    <scope>NUCLEOTIDE SEQUENCE [LARGE SCALE GENOMIC DNA]</scope>
    <source>
        <strain evidence="6 7">CGMCC 1.15286</strain>
    </source>
</reference>
<dbReference type="PANTHER" id="PTHR43280">
    <property type="entry name" value="ARAC-FAMILY TRANSCRIPTIONAL REGULATOR"/>
    <property type="match status" value="1"/>
</dbReference>
<dbReference type="GO" id="GO:0043565">
    <property type="term" value="F:sequence-specific DNA binding"/>
    <property type="evidence" value="ECO:0007669"/>
    <property type="project" value="InterPro"/>
</dbReference>
<evidence type="ECO:0000256" key="1">
    <source>
        <dbReference type="ARBA" id="ARBA00023015"/>
    </source>
</evidence>
<dbReference type="InterPro" id="IPR009057">
    <property type="entry name" value="Homeodomain-like_sf"/>
</dbReference>
<evidence type="ECO:0000256" key="4">
    <source>
        <dbReference type="SAM" id="Phobius"/>
    </source>
</evidence>
<dbReference type="Pfam" id="PF12833">
    <property type="entry name" value="HTH_18"/>
    <property type="match status" value="1"/>
</dbReference>
<evidence type="ECO:0000259" key="5">
    <source>
        <dbReference type="PROSITE" id="PS01124"/>
    </source>
</evidence>
<name>A0A917H306_9BACL</name>
<dbReference type="PRINTS" id="PR00032">
    <property type="entry name" value="HTHARAC"/>
</dbReference>
<evidence type="ECO:0000313" key="7">
    <source>
        <dbReference type="Proteomes" id="UP000600247"/>
    </source>
</evidence>
<dbReference type="EMBL" id="BMHY01000003">
    <property type="protein sequence ID" value="GGG65829.1"/>
    <property type="molecule type" value="Genomic_DNA"/>
</dbReference>